<sequence>MRGPYGAIYASFVLVFLFFTIDIEDIKKFGLKKGMYKLPSEHFCGKRFVNCVRAAVNNVERKSQLVGSTDQSGNKLASILGMIRKAFL</sequence>
<keyword evidence="1" id="KW-0472">Membrane</keyword>
<dbReference type="AlphaFoldDB" id="A0A1M7PRG6"/>
<evidence type="ECO:0000313" key="2">
    <source>
        <dbReference type="EMBL" id="SHN19878.1"/>
    </source>
</evidence>
<proteinExistence type="predicted"/>
<protein>
    <submittedName>
        <fullName evidence="2">Uncharacterized protein</fullName>
    </submittedName>
</protein>
<keyword evidence="1" id="KW-1133">Transmembrane helix</keyword>
<evidence type="ECO:0000256" key="1">
    <source>
        <dbReference type="SAM" id="Phobius"/>
    </source>
</evidence>
<keyword evidence="3" id="KW-1185">Reference proteome</keyword>
<evidence type="ECO:0000313" key="3">
    <source>
        <dbReference type="Proteomes" id="UP000184513"/>
    </source>
</evidence>
<gene>
    <name evidence="2" type="ORF">SAMN04488057_11047</name>
</gene>
<keyword evidence="1" id="KW-0812">Transmembrane</keyword>
<accession>A0A1M7PRG6</accession>
<organism evidence="2 3">
    <name type="scientific">Cyclobacterium lianum</name>
    <dbReference type="NCBI Taxonomy" id="388280"/>
    <lineage>
        <taxon>Bacteria</taxon>
        <taxon>Pseudomonadati</taxon>
        <taxon>Bacteroidota</taxon>
        <taxon>Cytophagia</taxon>
        <taxon>Cytophagales</taxon>
        <taxon>Cyclobacteriaceae</taxon>
        <taxon>Cyclobacterium</taxon>
    </lineage>
</organism>
<name>A0A1M7PRG6_9BACT</name>
<dbReference type="Proteomes" id="UP000184513">
    <property type="component" value="Unassembled WGS sequence"/>
</dbReference>
<feature type="transmembrane region" description="Helical" evidence="1">
    <location>
        <begin position="6"/>
        <end position="23"/>
    </location>
</feature>
<dbReference type="EMBL" id="FRCY01000010">
    <property type="protein sequence ID" value="SHN19878.1"/>
    <property type="molecule type" value="Genomic_DNA"/>
</dbReference>
<reference evidence="2 3" key="1">
    <citation type="submission" date="2016-11" db="EMBL/GenBank/DDBJ databases">
        <authorList>
            <person name="Jaros S."/>
            <person name="Januszkiewicz K."/>
            <person name="Wedrychowicz H."/>
        </authorList>
    </citation>
    <scope>NUCLEOTIDE SEQUENCE [LARGE SCALE GENOMIC DNA]</scope>
    <source>
        <strain evidence="2 3">CGMCC 1.6102</strain>
    </source>
</reference>